<sequence length="194" mass="22034">MFFIRVFADFRCILSLNISGIRYIALIQLIGVRKSKMKQGLIGLLCVLPSMLFADSLHEQFAQLIEAPEKTLNCFEADSAYRFCLKNLPNQGIVVVDQQGNEAYRPYYFDNWPDEPKNGLYRIRQGDKIGFAEAKTGKVVIEANYDCAYPFENGKAHVGIGCQRETDGEHSWWVGGHWVWIDLQGNRITAHPAS</sequence>
<reference evidence="3" key="2">
    <citation type="submission" date="2008-04" db="EMBL/GenBank/DDBJ databases">
        <title>Draft genome sequence of Providencia stuartii(ATCC 25827).</title>
        <authorList>
            <person name="Sudarsanam P."/>
            <person name="Ley R."/>
            <person name="Guruge J."/>
            <person name="Turnbaugh P.J."/>
            <person name="Mahowald M."/>
            <person name="Liep D."/>
            <person name="Gordon J."/>
        </authorList>
    </citation>
    <scope>NUCLEOTIDE SEQUENCE [LARGE SCALE GENOMIC DNA]</scope>
    <source>
        <strain evidence="3">ATCC 25827</strain>
    </source>
</reference>
<reference evidence="3" key="1">
    <citation type="submission" date="2008-04" db="EMBL/GenBank/DDBJ databases">
        <title>Draft genome sequence of Providencia stuartii (ATCC 25827).</title>
        <authorList>
            <person name="Sudarsanam P."/>
            <person name="Ley R."/>
            <person name="Guruge J."/>
            <person name="Turnbaugh P.J."/>
            <person name="Mahowald M."/>
            <person name="Liep D."/>
            <person name="Gordon J."/>
        </authorList>
    </citation>
    <scope>NUCLEOTIDE SEQUENCE [LARGE SCALE GENOMIC DNA]</scope>
    <source>
        <strain evidence="3">ATCC 25827</strain>
    </source>
</reference>
<keyword evidence="1" id="KW-0472">Membrane</keyword>
<evidence type="ECO:0008006" key="4">
    <source>
        <dbReference type="Google" id="ProtNLM"/>
    </source>
</evidence>
<reference evidence="2 3" key="3">
    <citation type="submission" date="2008-05" db="EMBL/GenBank/DDBJ databases">
        <authorList>
            <person name="Fulton L."/>
            <person name="Clifton S."/>
            <person name="Fulton B."/>
            <person name="Xu J."/>
            <person name="Minx P."/>
            <person name="Pepin K.H."/>
            <person name="Johnson M."/>
            <person name="Thiruvilangam P."/>
            <person name="Bhonagiri V."/>
            <person name="Nash W.E."/>
            <person name="Mardis E.R."/>
            <person name="Wilson R.K."/>
        </authorList>
    </citation>
    <scope>NUCLEOTIDE SEQUENCE [LARGE SCALE GENOMIC DNA]</scope>
    <source>
        <strain evidence="2 3">ATCC 25827</strain>
    </source>
</reference>
<proteinExistence type="predicted"/>
<keyword evidence="1" id="KW-0812">Transmembrane</keyword>
<dbReference type="EMBL" id="ABJD02000101">
    <property type="protein sequence ID" value="EDU60451.1"/>
    <property type="molecule type" value="Genomic_DNA"/>
</dbReference>
<accession>A0AA87CS15</accession>
<gene>
    <name evidence="2" type="ORF">PROSTU_03658</name>
</gene>
<comment type="caution">
    <text evidence="2">The sequence shown here is derived from an EMBL/GenBank/DDBJ whole genome shotgun (WGS) entry which is preliminary data.</text>
</comment>
<feature type="transmembrane region" description="Helical" evidence="1">
    <location>
        <begin position="12"/>
        <end position="31"/>
    </location>
</feature>
<protein>
    <recommendedName>
        <fullName evidence="4">WG repeat-containing protein</fullName>
    </recommendedName>
</protein>
<keyword evidence="1" id="KW-1133">Transmembrane helix</keyword>
<dbReference type="AlphaFoldDB" id="A0AA87CS15"/>
<dbReference type="Pfam" id="PF14903">
    <property type="entry name" value="WG_beta_rep"/>
    <property type="match status" value="1"/>
</dbReference>
<organism evidence="2 3">
    <name type="scientific">Providencia stuartii ATCC 25827</name>
    <dbReference type="NCBI Taxonomy" id="471874"/>
    <lineage>
        <taxon>Bacteria</taxon>
        <taxon>Pseudomonadati</taxon>
        <taxon>Pseudomonadota</taxon>
        <taxon>Gammaproteobacteria</taxon>
        <taxon>Enterobacterales</taxon>
        <taxon>Morganellaceae</taxon>
        <taxon>Providencia</taxon>
    </lineage>
</organism>
<name>A0AA87CS15_PROST</name>
<dbReference type="InterPro" id="IPR032774">
    <property type="entry name" value="WG_beta_rep"/>
</dbReference>
<dbReference type="Proteomes" id="UP000004506">
    <property type="component" value="Unassembled WGS sequence"/>
</dbReference>
<evidence type="ECO:0000256" key="1">
    <source>
        <dbReference type="SAM" id="Phobius"/>
    </source>
</evidence>
<evidence type="ECO:0000313" key="2">
    <source>
        <dbReference type="EMBL" id="EDU60451.1"/>
    </source>
</evidence>
<evidence type="ECO:0000313" key="3">
    <source>
        <dbReference type="Proteomes" id="UP000004506"/>
    </source>
</evidence>